<sequence>MSQHPLNLRPASMVIEGEEWVPKTYADALADKLREQQRSRASHNQQFAEINDLWANLPHHQASAPYAKSADAFRKHGLIATGYCDTETIVFESKAAACAAAPVIANLARKAHGYALVIVRKNFVICSTPHSQSYKAMGKERFQASKQAVLDWGHSILGVAA</sequence>
<dbReference type="Proteomes" id="UP001157961">
    <property type="component" value="Unassembled WGS sequence"/>
</dbReference>
<organism evidence="1 2">
    <name type="scientific">Shimia sagamensis</name>
    <dbReference type="NCBI Taxonomy" id="1566352"/>
    <lineage>
        <taxon>Bacteria</taxon>
        <taxon>Pseudomonadati</taxon>
        <taxon>Pseudomonadota</taxon>
        <taxon>Alphaproteobacteria</taxon>
        <taxon>Rhodobacterales</taxon>
        <taxon>Roseobacteraceae</taxon>
    </lineage>
</organism>
<reference evidence="1 2" key="1">
    <citation type="submission" date="2017-05" db="EMBL/GenBank/DDBJ databases">
        <authorList>
            <person name="Varghese N."/>
            <person name="Submissions S."/>
        </authorList>
    </citation>
    <scope>NUCLEOTIDE SEQUENCE [LARGE SCALE GENOMIC DNA]</scope>
    <source>
        <strain evidence="1 2">DSM 29734</strain>
    </source>
</reference>
<protein>
    <submittedName>
        <fullName evidence="1">Uncharacterized protein</fullName>
    </submittedName>
</protein>
<evidence type="ECO:0000313" key="1">
    <source>
        <dbReference type="EMBL" id="SMP36426.1"/>
    </source>
</evidence>
<name>A0ABY1PLE0_9RHOB</name>
<evidence type="ECO:0000313" key="2">
    <source>
        <dbReference type="Proteomes" id="UP001157961"/>
    </source>
</evidence>
<accession>A0ABY1PLE0</accession>
<keyword evidence="2" id="KW-1185">Reference proteome</keyword>
<dbReference type="RefSeq" id="WP_283428059.1">
    <property type="nucleotide sequence ID" value="NZ_FXTY01000016.1"/>
</dbReference>
<gene>
    <name evidence="1" type="ORF">SAMN06265373_11625</name>
</gene>
<dbReference type="EMBL" id="FXTY01000016">
    <property type="protein sequence ID" value="SMP36426.1"/>
    <property type="molecule type" value="Genomic_DNA"/>
</dbReference>
<comment type="caution">
    <text evidence="1">The sequence shown here is derived from an EMBL/GenBank/DDBJ whole genome shotgun (WGS) entry which is preliminary data.</text>
</comment>
<proteinExistence type="predicted"/>